<feature type="compositionally biased region" description="Low complexity" evidence="4">
    <location>
        <begin position="7541"/>
        <end position="7559"/>
    </location>
</feature>
<feature type="domain" description="Filamentous haemagglutinin FhaB/tRNA nuclease CdiA-like TPS" evidence="5">
    <location>
        <begin position="83"/>
        <end position="196"/>
    </location>
</feature>
<comment type="caution">
    <text evidence="6">The sequence shown here is derived from an EMBL/GenBank/DDBJ whole genome shotgun (WGS) entry which is preliminary data.</text>
</comment>
<dbReference type="InterPro" id="IPR012334">
    <property type="entry name" value="Pectin_lyas_fold"/>
</dbReference>
<sequence length="7559" mass="721866">MNHGSFFRPRSGANRPGTQQSQALPGMKRFRADLRGALMASVAGLTAPTPKMANRRNRRAGRTAIAVGTTLGAYIVSSLLSAAHANPTGGTVTVGQAVIDASKPNTLTITQGTDKAAINWQSFSIGAGEKVDFLQPSSSSVILNRVIGNDPSSIFGQLTANGTVMLVNPNGVVFGAGSRVDVGSLVATTANISDADFLAGRYAFNQASANPNATIVNAGDITIKDSGLAALVAPSVRNSGVIHARLGRVALGGAQTFTLDFQGDGLLSFDASSAVTALPHNADGTPAQALVVNSGQIAAEGGTIELSARAVKGVIDHVINTDGVLVATSVSAKNGKIVLSGGDSGTVAVKGTVNASGKDAGQTGGTVIATGADVAVAAGAVVDASGDTGGGHIAIGSDGTGTTLDTAKSLSKSVSLAAGAALNADAVTSGNGGHVSLLSQDSTLFSGTISAKGGARGGDGGFAEVSSHNGVALAGDVSLQAPKGKTGTLLLDPTTLEITNGSANSGSQDSFISGGSLAASAADKGSGATFNTVSSGKIVALTATSDVVLQASGLITIDNLGTVNLGSGHSLTLQSTATGGITFTSPSTTQIVASGGGNITLQSLGIGSTITNVAKLTSDTGVITITANGNVTLANTITSGGGVAITSVVGSITNVGATNLITGGTGGNGGVILSAQGGSIGTPTSTISTHTQGLGLETGGSLYVTNDQTLLVLALSATHARPGVTNTYQLTSPGLTFDATDTGSLNLNTLQQSSTLYAQVSTDHDAIVGNVNVTSSGVFSLTSTGGNILAGAGNTGATPITAASVQLTAQGTTGLNGAVGSSASPLQTDTGILRANAGSGGIYVGNGSTLALQSAVASGTVNVATAGTLTVGTVAGGTVTLASTGGAILDDADAPTSISANSLNLSASTGVGTHGGALTSNAATVQATTNTGGVFLNLTNAVVTTLANVSAGAGAVEVATATNTVATTVSSGGGSGDDITITVTGGALAVNTINAGASGNVTLTTTLGGNNGDGIGAMGGGSLITGRNLVLSTSSYSYVQLYTAVQKVSGTSGTGITIEQRTGDLTVGDLATTYVPSSSGNPLSQPTSPKIKILADSGSVTVAGTVKALGSTAYTGSVEIQASGAILANSGVTTAITSDSVELEAGQNVGTTASHIKTNTTELYVSAVGDIYLDNAVAFTELSIDDQHTSAGVINTVAVTAPYLTFGISDDGSKFTLTNIVGTTIDSLSFASDETLVLGHIQGSADGNISLRAYDGDILDDGNSQTRVTGRYVALQADSGKLGTSASPLNVNAPRLALTTEGDLYVSDIADLSTLSLTTNHRTNGSVNTYQLTAPSLVFNMTDSTSGTSINTLTDVTGLSATYVNDRTTTLGDINVTRSGSLNLTAQYGSILDDANTATQALAGSITLTATWTAGGLGTAANPLQLATGDLKVAANSGGTYAQISMPVNSTTNVVKLSTGSNNSGTMMVEALQGDLALGTITTTGQSVTLKADAGSITNPNTSGGTTPSYSTLTVGSGGTVSLTASGAIGGSSAPILISASGGTLNATATAGDVYVTNAGALKLGAVSASGTVGVTATSGSLTDDGDAGTAVAGTTVALTAASGSVGTSASPLSVATANLAVTAQGSIQVADSAALSNLTLASTSTSAGNSFSVGAANLTSFSLSDSGSLYTLTQLTSTSALNFTFTGGHAITVLGPVNGNAGTANYGISTGGGAVTLASAAGNVTIGSIATGGGAATITSGAGGALTVTSLATGGGAATLTAGGALTVTGLTTTGGAATLTSGTTAALWGVDTGNGALGITVGSGDFTVGALTASSVSINAKAGNIKDDGDSTTKITAGTVSLTSGTGSIGVAGTSDSDTSKWIALSGTTNLTLSAPTNMYVVDDHALTALALSFTGNNTAGIFKLTAPTQTYIISSASGTLSVNRAGATSGGTGDLSTFSLYARESVNVGTVSATDSISVTTDNTTANIGFLSGFGGLISANGTVNLTTKNANASNGNIGTSTNSVSIESTTLNIDSVGAIYVDDAGLANLSIISRHVSSSDNDNNIKVTGFFLQSSGLIVGDGATQSLANGSVFAAKTGTPALNFSYTTDRAIAVMNNITGNSVSLTSTGGSITGSSGKTITAGSVSLSALSKDASVGTSSQAVGVSTANLSIASAGSMYVADSAALSSLTLNSTLTQSGTPSAGFGITASNITDSITYSNSGPYGLQISTFTANTGNVALSVTSNQLITVGTINTGTGTGAAVTLTTTGAIQAATSSSRITTGALTLNATGVSIYNDGTDPFLTTASSLAGTIQTIDPTTKTVTGGSINLSNTGDLALGALTVGNTAKITTSGAITSGGGTVSAPILTLTATGGSIGTSGAHLSVDTPTLSLDSGNDIYVDARSDLYALNVTDRHATARANTLSITAPHLVFTVTDTGSQFNLANVVDASGLDFSFTGDKDIQIGTVNGQMGRTVSVTSTNGSLTDNGGVMLTGDEVDLAASGSIGTAGAHIKTTALTLDVRTGANLYVDNTTDLSALSVETTQTGATGGVFSITSGGAFGSATPTLTFSGGDDGTYTHFDLVTDSTGINFSGTAEHSLKIGTIDTRAAGMLAGGLVTLFSDQSILAIDGTNRITAAETSLTTWNGGGSVGSGATALNLSTPLLDMDTSGSVYLNSDTHIDALDLYTRHPTSNASTYSITSPALTFGMSDGGTGASLTNIVDTTGLALTVTSDATLTVGTVNLGTAGTLALHTTSGDIKGDGNGTTGVTAATLSLVSDSGAIGTSGVGNEIDAQVNTLTANAQSGAVNLGFSASAALKGLTAGGDVVLNNSVGDIALGTIELNGHNLTVDNEGGSILSGTLNDTATVTLIAQGSIGNVSAITTSSNGATTTLNLTAHATNGATGSVNVSENNGNLVASSILAPGGVTLKAGDGGITVGTINAGTAAVSLTAGDGDITAINGSNLITGGSVTLVTDSGSGHSIGGGTGGVLIVSTPVLSLTNTKDIYLNDNTTLTKLTLDRTGDYTGGGTLQLSTSGFSAAWTDTSTTLTLTYLAQTGLDLTLRTNHNVAIGTINLGSTGSLDLEVNPASGNGAITATSGSSSVTAGSLTLKVSSGYDTDGSSIGSSATLLKVSATDFTATAGQDGIYIAPTSNINLSNVTSGGALTVSTTSAVDVTLGSVSYGNGQALTVTTAGAILGGGGVLQGGSPSFGGSYGAINLTAGTGIGGVNAPLQISATNNAVNATVTGTGDIVINSQGAMLGGLTATTHDGQIVITSAGSLLLNGATSSTDNSGDGISVTVSSGNLTLGGAITAGATQGNITLTANSGSILASNAPTTGNEVSAFSVTADASTGLGGSSRGLNLVGQRVNAISQSGTIYLSPQATTTLAYVSSGGGAVNIVGNGGLYLGNVLSGGGNITVSGNTGTTVYAGNVNAGSGNVTIVASSSGGAILDDGLDLTRIVGNTVSLSGATGVGTSTRAIQTTANSLTLVDNAGGAGIYVDDNNTRGVTITSSTAAGGNTVITTAGPTTVVSATATSTTGGGNDITITAATGNLTIGAISTNTASLNGGTLTLTATNGSILARAGSGTNLTGYNASLSSKSGIGTLTDFASGAGAPIVTAVTNLTSLSATDTGSIINVKQTGNLTLGTGTHVTLGTNGSAYLQATGDINASSGLPNVGTGNLALLAGGTLTLPSAGVSTQGDLYLKGVTDIVATGATPRALIITADSLKFISGAAGGNVSLTTTVGALDAELTGTTTAANLTVSNTGALSGLTLSTAKGNIAFTDDVGFTTTSVTANGATPTISLTASTGDLTVGANGISAGATGTVNLTATTGAISGAGGSVITANALNLTSLKAIGSSSQALNATTATLSANVTGTVQANGAGDYGIHLSAPGTLSLAGLTTADGVVSITGGGVGTTLTSTGGITAGNGHAITLSNDGGAISVSGTMTGASLDATATTISVGAMTTSGAQNYTGNTTVTGDLTASAVTVTGNLTLGGTGARTIDTHASNGDIDITGTVTGASHDLTLTAGTGAITLGGAASGMGALSATGATIATNGIAGTGNQSYAGATTLGGTYSTGSGTFTVTGAATLGGDTSITTTNAAVGFTSTVDGGHNLTIGSGTGAVTLTGAVGGTTRVGALTVNATGTTTFTSAVKAGSLTTNAGGTIVLSAGTVDATGIISLGDSLSLGTDTTLTGSTVTLGGAVEGTHGLTIMGNAVFNGTVGADTRLSSLFVSGTSTINTTVLRTAGTQTYTGAVTLGANTSLTATTVSLGGILNGAKTLAIAGNASFGGAVGGTAALSSLSVSGTSSLSGNVTTTGTQTYTGAVTLVNDTTLTGTTVTLTNGANATTADTQSLTITGNLGTSGAFGATTHLKDLSISGTASLTGTTTTGGTQTYGGAVTLAGDTMLVGTTITLNSTVNGAHSLTITGDAAIAGTIGGTTALTSLSVSGASTLSAAAITTTGAQTYTGAVTLARSTGATVLNTTNSNVLFSGTIDGNGDMVSGSDGLTINAGTGNITFSSTIGATTRAGSLQFYSGGATSFGGAIKAGSVYTDAVGTLALNTGSVDTTGSQAYGEALTLTADTTLKGSNILLSGAVDGAHSLTITGNATVSGIIGGTTALSSLSVSGTGTLSKNITTTGTQSYTGAVTLGANDILSGSTVAFGGTINGGHTLAITGNATFADTIGATNALTSLSVSGTSGLNGGSVRTTSGQTYTGAVTLGADTTLTSTGNGTVAFGGTVNGGHSLTIANGSTGNASFGGTVGGTTALSSLSVSGTSSLPGAITTTGNQTYTGLVTLSAATTTLTATTVTLTGGADGTTADQQSLTVIGNLVTGALGATHRLNNVSVSGAETLSGSVTTAGTQTYSGDVTLGADATLTGSTVTFSGTLNGAHTLAITGNAGFSGVVGGTTALTSLSVSGTSSLAGNVTTTGTQTYTGAATLGADATLATTNAAIKFLSTLDGAHALTIGSGTGAVTLSGAVGGTTRLGDLTINSGGVTTFGAAVKAASVTTNAAGSLILNGGSVDTTGAQTYNDATALGADTTLTATTVTLNGAVDGPQVLAITGNAVLNAAVGGNSFLTSVSVSGTTALNGGTVGSSGAQTYTGNATLGANTTLNASTVSFGGTLDGAKTLSITGNAVFGGAVGGTAALSSVSVSDSTAFNGGGVTTAGTQHYSGDATLGADTTLTTTDSLLILGAVDGAHALTISTGMGNVILGTFGGTTRLGALTITGSGITTLSSVKAASVTTDAGGATDLFGGVDTTGAQTYNDAVVVGVDATLKATTVTLNGTVDGTHALTVTGDAVLNGAVGATHALGNLSVSGTTALNGGGIKTTGGQTYSGAATLGAETTLTTTNAAVTFAGTLDGAQALTITAGSGTVTFTGTVGGTTRLGALTVNNSGTLAINAAVKAVSLTTDLDGGVTLAGGSVDTTGAQAYGEAVTLAADTTLKATSVTLNGTVDGTHALTVTGDAAFNETVGAVTALTSVSVSGDTIVNGGVIKTTGTQGYTGAVLLGGNAALTGSTVTFTGTLDGLASLAVTGNAVFGGAVGGTTALTGLSVSGASALNGGSVTTTGAQSYTGAATLGADTTLATTNGAVTFGGTLDGAHALTLTTGTGNVTLTGVVGGTTRLGDLTVTSGGATTFTSAVKAASVITNAAGTLAINGGSIDTTGDQTYGEALPLSTDTVLRARTVTFNGPVNNNQALTITGNAVLNGAVGGNSFLSSLSVSGTTTINGGAVGTWGAQTYTGATTLGANTTLTASSAGFGGTLDGAKTLAITGDARFGGSVGGTTALANLSVGGASALNGGTVTTTGTQTYSGDITLGADTTLATSNNTVIVTGMVDGAHALTISTGSGNVILGNAVGGTTRLGALTINGSGTATLGAMVKATSLTTDAGGATDLFGNVDTMGAQTYNDAVVVGVDTTLKATTVTLNGTVDGTHALTVTGNAVLNGAVGATHALGSLSVSGTTALNGGGIKTTGGQTYSGAATLGADTSLTTTNAAVTFDGTLDGAQALTITAGSGTVTFTGTVGGTTRLGALTVNNSGTLAINAAVKAASLTTDLDGGVTLAGGSVDTTGAQAYGEAVTLAADTTLKATSVTLNGTVDGTHALTVTGDAAFNETVGAVTALTSVSVSGDTIVNGGVIKTTGTQGYTGAVLLGGNAALTGSTVTFTGTLDGLASLAVTGNAVFGGAVGGTTTLTGLSVSGASALNGGSVTTTGAQSYTGAATLGTDTTLTTTNGAVTFGGTLDGAHALTLTTGTGNVTLTGVVGGTTRLGDLTVTSGGATTFTSAVKAASVTTNAAGTLAINGGNVDTTGDQTYGEALPLSTDTVLKGTTVTLNGTVDGAHALTITGDAVLNAGVGLTTKLTTLTVSGATLLNGHNVRSTGVQNYQGAVVLGGAATLAGDTVTFGGTLDGAYILAVNANGVFNGVVGGTTALSRLSVNIGTATLNGGAVTTSGAQSYNVAAVLGADTTLATTDGGSIGFGTLDGAHALTINAGSGSVFLTKAVGGTTRLSNLTINGSGTTTVTSTVAAASVTTGTGTALVLNGGSIDTTGTQTYGGTVTLGADTVLTGSTVTLSGALDAQTPGGQSLAIVGNAVMDQAVGGTTALNTVRVSGTTLFGDPSVTTTGDQTYAGAVTLAADTTLTSTAGTITLAAGANGVAAGGQSLILVGNTVLTGAFGGTTALNGLSVTGTAALKGSVTTAGAQTYDGAVTLAGDTRLGSGGAVAFTGTVDGTQALTITAGTADVTFTGAVGGTTRLGNLSVTTGGATTFTGAVTAASVTTDAAGTLAINGGSIDTTGIQSYGERAVMGGTTVLSGSLVILAAGADAAANLEVAPALTIQGDASLTGDIGANAAFASLTVTGATTLNGGAIRAGQQTYTGLVSVAGGSVLAADSGITLGTGANGVGDLTVSTTGGDIALGTLALTGTATVTSNGGRVQAGTVATKTLFITTSGGDIAFTGPATLAGDSTLSTGHGAVTFAALNNGGALVVNAAGGDVTFTGAIGGVGGTLGTLAVTTSGATTFGGAVRATSVTTDTPGSLFLNGGSVTTTGAQTFGERAVLGADTVLTGTTVTLSQGADAKTAGDQGLTVAGTLIASDALGATTALRQVSVTGPATLTNASVTTTGDQAYNGALTLGSDTVLTGATLILTGGVDGAQALTLAGNAILSGAIGANQALKSLSVSGSSGLNGGNIVTTGAQTYAGAVSVAADQGLTSTGASLVFGGTVDSASRVALNLVAGDAIQASGAVGGTGPLGALTLSAKGKATFAQAVRVSSLIETAAGDVTTFHGTLVADGNGGLQLAGNGFVFDQAVSATGGAIALNDTKADGAIRFASAANVSAAAGFAQTGGASFLLPATITVTSGPITFATVATLPAGTASITTNGDITMVGLQGPTTALTMASGTGAQRIGIANGLPTQTIVVASLKVPTAASAKMYGTVASKQQSLAAGAIDSPLKGAPWFINDTPWGPTDTVSTVAATVVAKVPVPSTPGVTALFTGTVSNTGITPDALSAYVSPQVLSAGGNSVVGASAQPSVLTTSGTTPTPAGVNTPSTPLTTTGTTEENTPR</sequence>
<reference evidence="6 7" key="1">
    <citation type="submission" date="2019-06" db="EMBL/GenBank/DDBJ databases">
        <title>Genomic Encyclopedia of Type Strains, Phase IV (KMG-V): Genome sequencing to study the core and pangenomes of soil and plant-associated prokaryotes.</title>
        <authorList>
            <person name="Whitman W."/>
        </authorList>
    </citation>
    <scope>NUCLEOTIDE SEQUENCE [LARGE SCALE GENOMIC DNA]</scope>
    <source>
        <strain evidence="6 7">BR 11140</strain>
    </source>
</reference>
<gene>
    <name evidence="6" type="ORF">FBZ92_102189</name>
</gene>
<proteinExistence type="predicted"/>
<dbReference type="SMART" id="SM00912">
    <property type="entry name" value="Haemagg_act"/>
    <property type="match status" value="1"/>
</dbReference>
<dbReference type="Proteomes" id="UP000318050">
    <property type="component" value="Unassembled WGS sequence"/>
</dbReference>
<evidence type="ECO:0000256" key="3">
    <source>
        <dbReference type="ARBA" id="ARBA00022729"/>
    </source>
</evidence>
<evidence type="ECO:0000256" key="1">
    <source>
        <dbReference type="ARBA" id="ARBA00004613"/>
    </source>
</evidence>
<evidence type="ECO:0000256" key="4">
    <source>
        <dbReference type="SAM" id="MobiDB-lite"/>
    </source>
</evidence>
<evidence type="ECO:0000259" key="5">
    <source>
        <dbReference type="SMART" id="SM00912"/>
    </source>
</evidence>
<dbReference type="EMBL" id="VITT01000002">
    <property type="protein sequence ID" value="TWB64011.1"/>
    <property type="molecule type" value="Genomic_DNA"/>
</dbReference>
<protein>
    <recommendedName>
        <fullName evidence="5">Filamentous haemagglutinin FhaB/tRNA nuclease CdiA-like TPS domain-containing protein</fullName>
    </recommendedName>
</protein>
<evidence type="ECO:0000313" key="7">
    <source>
        <dbReference type="Proteomes" id="UP000318050"/>
    </source>
</evidence>
<dbReference type="GO" id="GO:0005576">
    <property type="term" value="C:extracellular region"/>
    <property type="evidence" value="ECO:0007669"/>
    <property type="project" value="UniProtKB-SubCell"/>
</dbReference>
<dbReference type="PANTHER" id="PTHR12338:SF8">
    <property type="entry name" value="HEME_HEMOPEXIN-BINDING PROTEIN"/>
    <property type="match status" value="1"/>
</dbReference>
<dbReference type="SUPFAM" id="SSF51126">
    <property type="entry name" value="Pectin lyase-like"/>
    <property type="match status" value="1"/>
</dbReference>
<accession>A0A560IZ78</accession>
<comment type="subcellular location">
    <subcellularLocation>
        <location evidence="1">Secreted</location>
    </subcellularLocation>
</comment>
<feature type="compositionally biased region" description="Polar residues" evidence="4">
    <location>
        <begin position="7526"/>
        <end position="7536"/>
    </location>
</feature>
<dbReference type="PANTHER" id="PTHR12338">
    <property type="entry name" value="AUTOTRANSPORTER"/>
    <property type="match status" value="1"/>
</dbReference>
<dbReference type="Gene3D" id="2.160.20.10">
    <property type="entry name" value="Single-stranded right-handed beta-helix, Pectin lyase-like"/>
    <property type="match status" value="1"/>
</dbReference>
<evidence type="ECO:0000256" key="2">
    <source>
        <dbReference type="ARBA" id="ARBA00022525"/>
    </source>
</evidence>
<organism evidence="6 7">
    <name type="scientific">Nitrospirillum amazonense</name>
    <dbReference type="NCBI Taxonomy" id="28077"/>
    <lineage>
        <taxon>Bacteria</taxon>
        <taxon>Pseudomonadati</taxon>
        <taxon>Pseudomonadota</taxon>
        <taxon>Alphaproteobacteria</taxon>
        <taxon>Rhodospirillales</taxon>
        <taxon>Azospirillaceae</taxon>
        <taxon>Nitrospirillum</taxon>
    </lineage>
</organism>
<feature type="region of interest" description="Disordered" evidence="4">
    <location>
        <begin position="7526"/>
        <end position="7559"/>
    </location>
</feature>
<dbReference type="InterPro" id="IPR011050">
    <property type="entry name" value="Pectin_lyase_fold/virulence"/>
</dbReference>
<keyword evidence="2" id="KW-0964">Secreted</keyword>
<name>A0A560IZ78_9PROT</name>
<dbReference type="InterPro" id="IPR050909">
    <property type="entry name" value="Bact_Autotransporter_VF"/>
</dbReference>
<feature type="region of interest" description="Disordered" evidence="4">
    <location>
        <begin position="1"/>
        <end position="25"/>
    </location>
</feature>
<dbReference type="InterPro" id="IPR008638">
    <property type="entry name" value="FhaB/CdiA-like_TPS"/>
</dbReference>
<dbReference type="NCBIfam" id="TIGR01901">
    <property type="entry name" value="adhes_NPXG"/>
    <property type="match status" value="1"/>
</dbReference>
<evidence type="ECO:0000313" key="6">
    <source>
        <dbReference type="EMBL" id="TWB64011.1"/>
    </source>
</evidence>
<keyword evidence="3" id="KW-0732">Signal</keyword>
<dbReference type="OrthoDB" id="1776524at2"/>